<sequence length="300" mass="33771">MKQSKISRQNILSTFFTEEEIEVAETLLDLGNSVLVSESRNNFSWGCRRKRSTLFAAQSSAPAPSSPSPSIHGTEIEIEPQVKVQPSTSPTTPLSFSPSESEEKSKHSSKKSKKRTREKYMEIIEGLTQRRDLLKGEVENVRNYYNKLKAHNLELKSMKQKALTTCLKEEGMNKFWNLEMNLAQQYQITAVAHHQQFILDQMTMGSSSQISDKIHYPFIPMAPSSNGLGNINHVGPVRVPDLNISAEETFGVDPSQPLDINRDPAAKRARFAEARRLRKGIIKTKMMRSGLGGVKPLRSR</sequence>
<dbReference type="EMBL" id="JBFOLK010000007">
    <property type="protein sequence ID" value="KAL2499341.1"/>
    <property type="molecule type" value="Genomic_DNA"/>
</dbReference>
<organism evidence="2 3">
    <name type="scientific">Abeliophyllum distichum</name>
    <dbReference type="NCBI Taxonomy" id="126358"/>
    <lineage>
        <taxon>Eukaryota</taxon>
        <taxon>Viridiplantae</taxon>
        <taxon>Streptophyta</taxon>
        <taxon>Embryophyta</taxon>
        <taxon>Tracheophyta</taxon>
        <taxon>Spermatophyta</taxon>
        <taxon>Magnoliopsida</taxon>
        <taxon>eudicotyledons</taxon>
        <taxon>Gunneridae</taxon>
        <taxon>Pentapetalae</taxon>
        <taxon>asterids</taxon>
        <taxon>lamiids</taxon>
        <taxon>Lamiales</taxon>
        <taxon>Oleaceae</taxon>
        <taxon>Forsythieae</taxon>
        <taxon>Abeliophyllum</taxon>
    </lineage>
</organism>
<evidence type="ECO:0000256" key="1">
    <source>
        <dbReference type="SAM" id="MobiDB-lite"/>
    </source>
</evidence>
<dbReference type="Proteomes" id="UP001604336">
    <property type="component" value="Unassembled WGS sequence"/>
</dbReference>
<protein>
    <submittedName>
        <fullName evidence="2">Uncharacterized protein</fullName>
    </submittedName>
</protein>
<evidence type="ECO:0000313" key="2">
    <source>
        <dbReference type="EMBL" id="KAL2499341.1"/>
    </source>
</evidence>
<feature type="compositionally biased region" description="Basic residues" evidence="1">
    <location>
        <begin position="107"/>
        <end position="117"/>
    </location>
</feature>
<comment type="caution">
    <text evidence="2">The sequence shown here is derived from an EMBL/GenBank/DDBJ whole genome shotgun (WGS) entry which is preliminary data.</text>
</comment>
<proteinExistence type="predicted"/>
<gene>
    <name evidence="2" type="ORF">Adt_24891</name>
</gene>
<dbReference type="PANTHER" id="PTHR37614">
    <property type="entry name" value="OS02G0121400 PROTEIN"/>
    <property type="match status" value="1"/>
</dbReference>
<evidence type="ECO:0000313" key="3">
    <source>
        <dbReference type="Proteomes" id="UP001604336"/>
    </source>
</evidence>
<reference evidence="3" key="1">
    <citation type="submission" date="2024-07" db="EMBL/GenBank/DDBJ databases">
        <title>Two chromosome-level genome assemblies of Korean endemic species Abeliophyllum distichum and Forsythia ovata (Oleaceae).</title>
        <authorList>
            <person name="Jang H."/>
        </authorList>
    </citation>
    <scope>NUCLEOTIDE SEQUENCE [LARGE SCALE GENOMIC DNA]</scope>
</reference>
<feature type="compositionally biased region" description="Low complexity" evidence="1">
    <location>
        <begin position="86"/>
        <end position="99"/>
    </location>
</feature>
<dbReference type="PANTHER" id="PTHR37614:SF2">
    <property type="entry name" value="OS02G0121400 PROTEIN"/>
    <property type="match status" value="1"/>
</dbReference>
<accession>A0ABD1SF26</accession>
<name>A0ABD1SF26_9LAMI</name>
<dbReference type="AlphaFoldDB" id="A0ABD1SF26"/>
<keyword evidence="3" id="KW-1185">Reference proteome</keyword>
<feature type="region of interest" description="Disordered" evidence="1">
    <location>
        <begin position="80"/>
        <end position="117"/>
    </location>
</feature>